<gene>
    <name evidence="1" type="ORF">HMPREF9136_2252</name>
</gene>
<proteinExistence type="predicted"/>
<comment type="caution">
    <text evidence="1">The sequence shown here is derived from an EMBL/GenBank/DDBJ whole genome shotgun (WGS) entry which is preliminary data.</text>
</comment>
<dbReference type="EMBL" id="AFPW01000038">
    <property type="protein sequence ID" value="EGQ12735.1"/>
    <property type="molecule type" value="Genomic_DNA"/>
</dbReference>
<accession>F9D5X4</accession>
<protein>
    <submittedName>
        <fullName evidence="1">Uncharacterized protein</fullName>
    </submittedName>
</protein>
<sequence length="47" mass="5750">MDKKKGKMFAESNIKRIFAAKFTKQQQQMSNHVSAYWWWRNSRLKKS</sequence>
<name>F9D5X4_PREDD</name>
<evidence type="ECO:0000313" key="2">
    <source>
        <dbReference type="Proteomes" id="UP000007820"/>
    </source>
</evidence>
<reference evidence="1 2" key="1">
    <citation type="submission" date="2011-04" db="EMBL/GenBank/DDBJ databases">
        <authorList>
            <person name="Muzny D."/>
            <person name="Qin X."/>
            <person name="Deng J."/>
            <person name="Jiang H."/>
            <person name="Liu Y."/>
            <person name="Qu J."/>
            <person name="Song X.-Z."/>
            <person name="Zhang L."/>
            <person name="Thornton R."/>
            <person name="Coyle M."/>
            <person name="Francisco L."/>
            <person name="Jackson L."/>
            <person name="Javaid M."/>
            <person name="Korchina V."/>
            <person name="Kovar C."/>
            <person name="Mata R."/>
            <person name="Mathew T."/>
            <person name="Ngo R."/>
            <person name="Nguyen L."/>
            <person name="Nguyen N."/>
            <person name="Okwuonu G."/>
            <person name="Ongeri F."/>
            <person name="Pham C."/>
            <person name="Simmons D."/>
            <person name="Wilczek-Boney K."/>
            <person name="Hale W."/>
            <person name="Jakkamsetti A."/>
            <person name="Pham P."/>
            <person name="Ruth R."/>
            <person name="San Lucas F."/>
            <person name="Warren J."/>
            <person name="Zhang J."/>
            <person name="Zhao Z."/>
            <person name="Zhou C."/>
            <person name="Zhu D."/>
            <person name="Lee S."/>
            <person name="Bess C."/>
            <person name="Blankenburg K."/>
            <person name="Forbes L."/>
            <person name="Fu Q."/>
            <person name="Gubbala S."/>
            <person name="Hirani K."/>
            <person name="Jayaseelan J.C."/>
            <person name="Lara F."/>
            <person name="Munidasa M."/>
            <person name="Palculict T."/>
            <person name="Patil S."/>
            <person name="Pu L.-L."/>
            <person name="Saada N."/>
            <person name="Tang L."/>
            <person name="Weissenberger G."/>
            <person name="Zhu Y."/>
            <person name="Hemphill L."/>
            <person name="Shang Y."/>
            <person name="Youmans B."/>
            <person name="Ayvaz T."/>
            <person name="Ross M."/>
            <person name="Santibanez J."/>
            <person name="Aqrawi P."/>
            <person name="Gross S."/>
            <person name="Joshi V."/>
            <person name="Fowler G."/>
            <person name="Nazareth L."/>
            <person name="Reid J."/>
            <person name="Worley K."/>
            <person name="Petrosino J."/>
            <person name="Highlander S."/>
            <person name="Gibbs R."/>
        </authorList>
    </citation>
    <scope>NUCLEOTIDE SEQUENCE [LARGE SCALE GENOMIC DNA]</scope>
    <source>
        <strain evidence="1 2">DSM 3688</strain>
    </source>
</reference>
<dbReference type="Proteomes" id="UP000007820">
    <property type="component" value="Unassembled WGS sequence"/>
</dbReference>
<evidence type="ECO:0000313" key="1">
    <source>
        <dbReference type="EMBL" id="EGQ12735.1"/>
    </source>
</evidence>
<organism evidence="1 2">
    <name type="scientific">Prevotella dentalis (strain ATCC 49559 / DSM 3688 / JCM 13448 / NCTC 12043 / ES 2772)</name>
    <name type="common">Mitsuokella dentalis</name>
    <dbReference type="NCBI Taxonomy" id="908937"/>
    <lineage>
        <taxon>Bacteria</taxon>
        <taxon>Pseudomonadati</taxon>
        <taxon>Bacteroidota</taxon>
        <taxon>Bacteroidia</taxon>
        <taxon>Bacteroidales</taxon>
        <taxon>Prevotellaceae</taxon>
        <taxon>Prevotella</taxon>
    </lineage>
</organism>
<dbReference type="AlphaFoldDB" id="F9D5X4"/>